<dbReference type="EMBL" id="KV442062">
    <property type="protein sequence ID" value="OAQ26897.1"/>
    <property type="molecule type" value="Genomic_DNA"/>
</dbReference>
<sequence>MDARRCRDGEVWVVVGLVAAVVVDIMQVVLEVVVVDVEGDVVEAEIWIMMILELGVVVVVVVFIAYHHLLRYPWVPMVLPSINIRFSTSYHRHRNLGCIHFRTDPRSRQLEHRLSSETLVEEGEYQQGHRVEELQDRAMRLDATRNRAGSKGSLMVVVSAVVS</sequence>
<reference evidence="2 3" key="1">
    <citation type="submission" date="2016-05" db="EMBL/GenBank/DDBJ databases">
        <title>Genome sequencing reveals origins of a unique bacterial endosymbiosis in the earliest lineages of terrestrial Fungi.</title>
        <authorList>
            <consortium name="DOE Joint Genome Institute"/>
            <person name="Uehling J."/>
            <person name="Gryganskyi A."/>
            <person name="Hameed K."/>
            <person name="Tschaplinski T."/>
            <person name="Misztal P."/>
            <person name="Wu S."/>
            <person name="Desiro A."/>
            <person name="Vande Pol N."/>
            <person name="Du Z.-Y."/>
            <person name="Zienkiewicz A."/>
            <person name="Zienkiewicz K."/>
            <person name="Morin E."/>
            <person name="Tisserant E."/>
            <person name="Splivallo R."/>
            <person name="Hainaut M."/>
            <person name="Henrissat B."/>
            <person name="Ohm R."/>
            <person name="Kuo A."/>
            <person name="Yan J."/>
            <person name="Lipzen A."/>
            <person name="Nolan M."/>
            <person name="Labutti K."/>
            <person name="Barry K."/>
            <person name="Goldstein A."/>
            <person name="Labbe J."/>
            <person name="Schadt C."/>
            <person name="Tuskan G."/>
            <person name="Grigoriev I."/>
            <person name="Martin F."/>
            <person name="Vilgalys R."/>
            <person name="Bonito G."/>
        </authorList>
    </citation>
    <scope>NUCLEOTIDE SEQUENCE [LARGE SCALE GENOMIC DNA]</scope>
    <source>
        <strain evidence="2 3">AG-77</strain>
    </source>
</reference>
<keyword evidence="1" id="KW-0812">Transmembrane</keyword>
<evidence type="ECO:0000313" key="3">
    <source>
        <dbReference type="Proteomes" id="UP000078512"/>
    </source>
</evidence>
<feature type="transmembrane region" description="Helical" evidence="1">
    <location>
        <begin position="46"/>
        <end position="66"/>
    </location>
</feature>
<name>A0A197JNR1_9FUNG</name>
<evidence type="ECO:0000256" key="1">
    <source>
        <dbReference type="SAM" id="Phobius"/>
    </source>
</evidence>
<proteinExistence type="predicted"/>
<keyword evidence="3" id="KW-1185">Reference proteome</keyword>
<protein>
    <submittedName>
        <fullName evidence="2">Uncharacterized protein</fullName>
    </submittedName>
</protein>
<gene>
    <name evidence="2" type="ORF">K457DRAFT_670623</name>
</gene>
<organism evidence="2 3">
    <name type="scientific">Linnemannia elongata AG-77</name>
    <dbReference type="NCBI Taxonomy" id="1314771"/>
    <lineage>
        <taxon>Eukaryota</taxon>
        <taxon>Fungi</taxon>
        <taxon>Fungi incertae sedis</taxon>
        <taxon>Mucoromycota</taxon>
        <taxon>Mortierellomycotina</taxon>
        <taxon>Mortierellomycetes</taxon>
        <taxon>Mortierellales</taxon>
        <taxon>Mortierellaceae</taxon>
        <taxon>Linnemannia</taxon>
    </lineage>
</organism>
<accession>A0A197JNR1</accession>
<feature type="transmembrane region" description="Helical" evidence="1">
    <location>
        <begin position="12"/>
        <end position="34"/>
    </location>
</feature>
<evidence type="ECO:0000313" key="2">
    <source>
        <dbReference type="EMBL" id="OAQ26897.1"/>
    </source>
</evidence>
<dbReference type="Proteomes" id="UP000078512">
    <property type="component" value="Unassembled WGS sequence"/>
</dbReference>
<keyword evidence="1" id="KW-0472">Membrane</keyword>
<dbReference type="AlphaFoldDB" id="A0A197JNR1"/>
<keyword evidence="1" id="KW-1133">Transmembrane helix</keyword>